<name>A0A0A9FTX9_ARUDO</name>
<protein>
    <submittedName>
        <fullName evidence="1">Uncharacterized protein</fullName>
    </submittedName>
</protein>
<organism evidence="1">
    <name type="scientific">Arundo donax</name>
    <name type="common">Giant reed</name>
    <name type="synonym">Donax arundinaceus</name>
    <dbReference type="NCBI Taxonomy" id="35708"/>
    <lineage>
        <taxon>Eukaryota</taxon>
        <taxon>Viridiplantae</taxon>
        <taxon>Streptophyta</taxon>
        <taxon>Embryophyta</taxon>
        <taxon>Tracheophyta</taxon>
        <taxon>Spermatophyta</taxon>
        <taxon>Magnoliopsida</taxon>
        <taxon>Liliopsida</taxon>
        <taxon>Poales</taxon>
        <taxon>Poaceae</taxon>
        <taxon>PACMAD clade</taxon>
        <taxon>Arundinoideae</taxon>
        <taxon>Arundineae</taxon>
        <taxon>Arundo</taxon>
    </lineage>
</organism>
<reference evidence="1" key="1">
    <citation type="submission" date="2014-09" db="EMBL/GenBank/DDBJ databases">
        <authorList>
            <person name="Magalhaes I.L.F."/>
            <person name="Oliveira U."/>
            <person name="Santos F.R."/>
            <person name="Vidigal T.H.D.A."/>
            <person name="Brescovit A.D."/>
            <person name="Santos A.J."/>
        </authorList>
    </citation>
    <scope>NUCLEOTIDE SEQUENCE</scope>
    <source>
        <tissue evidence="1">Shoot tissue taken approximately 20 cm above the soil surface</tissue>
    </source>
</reference>
<dbReference type="AlphaFoldDB" id="A0A0A9FTX9"/>
<sequence>MRMLETRDSCRCCEFNNNRKRNRAG</sequence>
<dbReference type="EMBL" id="GBRH01186123">
    <property type="protein sequence ID" value="JAE11773.1"/>
    <property type="molecule type" value="Transcribed_RNA"/>
</dbReference>
<accession>A0A0A9FTX9</accession>
<reference evidence="1" key="2">
    <citation type="journal article" date="2015" name="Data Brief">
        <title>Shoot transcriptome of the giant reed, Arundo donax.</title>
        <authorList>
            <person name="Barrero R.A."/>
            <person name="Guerrero F.D."/>
            <person name="Moolhuijzen P."/>
            <person name="Goolsby J.A."/>
            <person name="Tidwell J."/>
            <person name="Bellgard S.E."/>
            <person name="Bellgard M.I."/>
        </authorList>
    </citation>
    <scope>NUCLEOTIDE SEQUENCE</scope>
    <source>
        <tissue evidence="1">Shoot tissue taken approximately 20 cm above the soil surface</tissue>
    </source>
</reference>
<proteinExistence type="predicted"/>
<evidence type="ECO:0000313" key="1">
    <source>
        <dbReference type="EMBL" id="JAE11773.1"/>
    </source>
</evidence>